<sequence>MNTGEQTTASARRIFRRRILASAALVAPLVLSACGGGQPGGAAQPGTPGAWYLTGGSEPVFDASFEAWNEAHPDRAFATESFANDAFKEKIRTAVGSGQAPTLIYSWTGGTLADYVANGDVVDLTGKVPALESRALESVLSSGMVDGTLYAVPNNNPQPVILFTNEKLFEQVGVEPPTTWEETLDVVEKFEAEGVIPFSLAAQSRWPLLMWIQYLTDRIGGPEVFDAIAANEPDAWSDPAITEALEKIQELVDAGAFGDSYGSVVADNNADVALVHTDKAAMLLQGAWVYPSFATDAPDWFGEGNLGYTAFPDVGGSGDPANIVGNPANFWSISSHASDEEQQAAIEYLDEFNLNEQATRDLVDNGMVPATTGAEDLLADADESEYLTYAYNMVQDAPNFQLSWDQALAADQAQELLTQLEGIFQATTTPQQFVDAMNATIK</sequence>
<evidence type="ECO:0000313" key="3">
    <source>
        <dbReference type="Proteomes" id="UP000292685"/>
    </source>
</evidence>
<organism evidence="2 3">
    <name type="scientific">Zhihengliuella halotolerans</name>
    <dbReference type="NCBI Taxonomy" id="370736"/>
    <lineage>
        <taxon>Bacteria</taxon>
        <taxon>Bacillati</taxon>
        <taxon>Actinomycetota</taxon>
        <taxon>Actinomycetes</taxon>
        <taxon>Micrococcales</taxon>
        <taxon>Micrococcaceae</taxon>
        <taxon>Zhihengliuella</taxon>
    </lineage>
</organism>
<dbReference type="EMBL" id="SHLA01000001">
    <property type="protein sequence ID" value="RZU63472.1"/>
    <property type="molecule type" value="Genomic_DNA"/>
</dbReference>
<dbReference type="InterPro" id="IPR050490">
    <property type="entry name" value="Bact_solute-bd_prot1"/>
</dbReference>
<dbReference type="PANTHER" id="PTHR43649:SF14">
    <property type="entry name" value="BLR3389 PROTEIN"/>
    <property type="match status" value="1"/>
</dbReference>
<dbReference type="PANTHER" id="PTHR43649">
    <property type="entry name" value="ARABINOSE-BINDING PROTEIN-RELATED"/>
    <property type="match status" value="1"/>
</dbReference>
<feature type="chain" id="PRO_5038786971" evidence="1">
    <location>
        <begin position="34"/>
        <end position="442"/>
    </location>
</feature>
<reference evidence="2 3" key="1">
    <citation type="submission" date="2019-02" db="EMBL/GenBank/DDBJ databases">
        <title>Sequencing the genomes of 1000 actinobacteria strains.</title>
        <authorList>
            <person name="Klenk H.-P."/>
        </authorList>
    </citation>
    <scope>NUCLEOTIDE SEQUENCE [LARGE SCALE GENOMIC DNA]</scope>
    <source>
        <strain evidence="2 3">DSM 17364</strain>
    </source>
</reference>
<dbReference type="RefSeq" id="WP_130451833.1">
    <property type="nucleotide sequence ID" value="NZ_SHLA01000001.1"/>
</dbReference>
<accession>A0A4Q8AGH7</accession>
<dbReference type="Pfam" id="PF01547">
    <property type="entry name" value="SBP_bac_1"/>
    <property type="match status" value="1"/>
</dbReference>
<dbReference type="AlphaFoldDB" id="A0A4Q8AGH7"/>
<dbReference type="OrthoDB" id="8317736at2"/>
<feature type="signal peptide" evidence="1">
    <location>
        <begin position="1"/>
        <end position="33"/>
    </location>
</feature>
<evidence type="ECO:0000313" key="2">
    <source>
        <dbReference type="EMBL" id="RZU63472.1"/>
    </source>
</evidence>
<comment type="caution">
    <text evidence="2">The sequence shown here is derived from an EMBL/GenBank/DDBJ whole genome shotgun (WGS) entry which is preliminary data.</text>
</comment>
<name>A0A4Q8AGH7_9MICC</name>
<dbReference type="SUPFAM" id="SSF53850">
    <property type="entry name" value="Periplasmic binding protein-like II"/>
    <property type="match status" value="1"/>
</dbReference>
<evidence type="ECO:0000256" key="1">
    <source>
        <dbReference type="SAM" id="SignalP"/>
    </source>
</evidence>
<gene>
    <name evidence="2" type="ORF">EV380_3093</name>
</gene>
<dbReference type="Gene3D" id="3.40.190.10">
    <property type="entry name" value="Periplasmic binding protein-like II"/>
    <property type="match status" value="2"/>
</dbReference>
<dbReference type="InterPro" id="IPR006059">
    <property type="entry name" value="SBP"/>
</dbReference>
<keyword evidence="1" id="KW-0732">Signal</keyword>
<protein>
    <submittedName>
        <fullName evidence="2">Carbohydrate ABC transporter substrate-binding protein (CUT1 family)</fullName>
    </submittedName>
</protein>
<keyword evidence="3" id="KW-1185">Reference proteome</keyword>
<proteinExistence type="predicted"/>
<dbReference type="Proteomes" id="UP000292685">
    <property type="component" value="Unassembled WGS sequence"/>
</dbReference>